<keyword evidence="1" id="KW-0328">Glycosyltransferase</keyword>
<keyword evidence="2 3" id="KW-0808">Transferase</keyword>
<evidence type="ECO:0000313" key="3">
    <source>
        <dbReference type="EMBL" id="ACO04228.1"/>
    </source>
</evidence>
<dbReference type="Gene3D" id="3.40.50.2000">
    <property type="entry name" value="Glycogen Phosphorylase B"/>
    <property type="match status" value="2"/>
</dbReference>
<accession>C0QUE9</accession>
<dbReference type="EMBL" id="CP001230">
    <property type="protein sequence ID" value="ACO04228.1"/>
    <property type="molecule type" value="Genomic_DNA"/>
</dbReference>
<dbReference type="InterPro" id="IPR051199">
    <property type="entry name" value="LPS_LOS_Heptosyltrfase"/>
</dbReference>
<dbReference type="GO" id="GO:0005829">
    <property type="term" value="C:cytosol"/>
    <property type="evidence" value="ECO:0007669"/>
    <property type="project" value="TreeGrafter"/>
</dbReference>
<organism evidence="3 4">
    <name type="scientific">Persephonella marina (strain DSM 14350 / EX-H1)</name>
    <dbReference type="NCBI Taxonomy" id="123214"/>
    <lineage>
        <taxon>Bacteria</taxon>
        <taxon>Pseudomonadati</taxon>
        <taxon>Aquificota</taxon>
        <taxon>Aquificia</taxon>
        <taxon>Aquificales</taxon>
        <taxon>Hydrogenothermaceae</taxon>
        <taxon>Persephonella</taxon>
    </lineage>
</organism>
<dbReference type="SUPFAM" id="SSF53756">
    <property type="entry name" value="UDP-Glycosyltransferase/glycogen phosphorylase"/>
    <property type="match status" value="1"/>
</dbReference>
<name>C0QUE9_PERMH</name>
<dbReference type="PANTHER" id="PTHR30160:SF1">
    <property type="entry name" value="LIPOPOLYSACCHARIDE 1,2-N-ACETYLGLUCOSAMINETRANSFERASE-RELATED"/>
    <property type="match status" value="1"/>
</dbReference>
<dbReference type="RefSeq" id="WP_012676466.1">
    <property type="nucleotide sequence ID" value="NC_012440.1"/>
</dbReference>
<dbReference type="GO" id="GO:0008713">
    <property type="term" value="F:ADP-heptose-lipopolysaccharide heptosyltransferase activity"/>
    <property type="evidence" value="ECO:0007669"/>
    <property type="project" value="TreeGrafter"/>
</dbReference>
<dbReference type="CAZy" id="GT9">
    <property type="family name" value="Glycosyltransferase Family 9"/>
</dbReference>
<dbReference type="GO" id="GO:0009244">
    <property type="term" value="P:lipopolysaccharide core region biosynthetic process"/>
    <property type="evidence" value="ECO:0007669"/>
    <property type="project" value="TreeGrafter"/>
</dbReference>
<dbReference type="InterPro" id="IPR002201">
    <property type="entry name" value="Glyco_trans_9"/>
</dbReference>
<dbReference type="PaxDb" id="123214-PERMA_0525"/>
<dbReference type="PANTHER" id="PTHR30160">
    <property type="entry name" value="TETRAACYLDISACCHARIDE 4'-KINASE-RELATED"/>
    <property type="match status" value="1"/>
</dbReference>
<dbReference type="AlphaFoldDB" id="C0QUE9"/>
<evidence type="ECO:0000256" key="1">
    <source>
        <dbReference type="ARBA" id="ARBA00022676"/>
    </source>
</evidence>
<protein>
    <submittedName>
        <fullName evidence="3">ADP-heptose:LPS heptosyltransferase</fullName>
    </submittedName>
</protein>
<dbReference type="OrthoDB" id="9760688at2"/>
<proteinExistence type="predicted"/>
<sequence length="320" mass="36768">MKKVLLIRFSSLGDVILSTSVLRPLYEAGYTVDFLTFKPFDQIFKKDYRVKDVLSPEKRELKGLSILKFREKISDYDIIIDLHRNLRSSVLTYSKRTVRYRKNSIKRRLYIYPIFRKFIKDKFNVVTAYTETLERLGIRCSDCRPEVILTEEEKNKVKEYLPDKFIVIGTGARYKNKIYKNYDRVSEILIKKGFNVVLVGSSEDRKNDKNVYPEKVIDLRGKLSIRESLSVISIAFLTISNDSAVAHMSRAVGTPVSVVYGATHPYFGFAPLPDEGVYIIKGIPCQPCDLHGKKECKKGNTECLDIPPELIVEKSLSTVK</sequence>
<dbReference type="eggNOG" id="COG0859">
    <property type="taxonomic scope" value="Bacteria"/>
</dbReference>
<reference evidence="3 4" key="1">
    <citation type="journal article" date="2009" name="J. Bacteriol.">
        <title>Complete and draft genome sequences of six members of the Aquificales.</title>
        <authorList>
            <person name="Reysenbach A.L."/>
            <person name="Hamamura N."/>
            <person name="Podar M."/>
            <person name="Griffiths E."/>
            <person name="Ferreira S."/>
            <person name="Hochstein R."/>
            <person name="Heidelberg J."/>
            <person name="Johnson J."/>
            <person name="Mead D."/>
            <person name="Pohorille A."/>
            <person name="Sarmiento M."/>
            <person name="Schweighofer K."/>
            <person name="Seshadri R."/>
            <person name="Voytek M.A."/>
        </authorList>
    </citation>
    <scope>NUCLEOTIDE SEQUENCE [LARGE SCALE GENOMIC DNA]</scope>
    <source>
        <strain evidence="4">DSM 14350 / EX-H1</strain>
    </source>
</reference>
<dbReference type="Proteomes" id="UP000001366">
    <property type="component" value="Chromosome"/>
</dbReference>
<dbReference type="HOGENOM" id="CLU_038371_3_0_0"/>
<dbReference type="Pfam" id="PF01075">
    <property type="entry name" value="Glyco_transf_9"/>
    <property type="match status" value="1"/>
</dbReference>
<evidence type="ECO:0000313" key="4">
    <source>
        <dbReference type="Proteomes" id="UP000001366"/>
    </source>
</evidence>
<dbReference type="STRING" id="123214.PERMA_0525"/>
<evidence type="ECO:0000256" key="2">
    <source>
        <dbReference type="ARBA" id="ARBA00022679"/>
    </source>
</evidence>
<dbReference type="KEGG" id="pmx:PERMA_0525"/>
<dbReference type="CDD" id="cd03789">
    <property type="entry name" value="GT9_LPS_heptosyltransferase"/>
    <property type="match status" value="1"/>
</dbReference>
<keyword evidence="4" id="KW-1185">Reference proteome</keyword>
<gene>
    <name evidence="3" type="ordered locus">PERMA_0525</name>
</gene>